<dbReference type="GO" id="GO:0006352">
    <property type="term" value="P:DNA-templated transcription initiation"/>
    <property type="evidence" value="ECO:0007669"/>
    <property type="project" value="InterPro"/>
</dbReference>
<comment type="caution">
    <text evidence="2">The sequence shown here is derived from an EMBL/GenBank/DDBJ whole genome shotgun (WGS) entry which is preliminary data.</text>
</comment>
<dbReference type="GO" id="GO:0003700">
    <property type="term" value="F:DNA-binding transcription factor activity"/>
    <property type="evidence" value="ECO:0007669"/>
    <property type="project" value="InterPro"/>
</dbReference>
<dbReference type="STRING" id="1385520.N802_10205"/>
<dbReference type="InterPro" id="IPR000943">
    <property type="entry name" value="RNA_pol_sigma70"/>
</dbReference>
<dbReference type="InterPro" id="IPR013324">
    <property type="entry name" value="RNA_pol_sigma_r3/r4-like"/>
</dbReference>
<dbReference type="InterPro" id="IPR036388">
    <property type="entry name" value="WH-like_DNA-bd_sf"/>
</dbReference>
<proteinExistence type="predicted"/>
<keyword evidence="3" id="KW-1185">Reference proteome</keyword>
<dbReference type="EMBL" id="AVPJ01000025">
    <property type="protein sequence ID" value="KGN29912.1"/>
    <property type="molecule type" value="Genomic_DNA"/>
</dbReference>
<dbReference type="CDD" id="cd06171">
    <property type="entry name" value="Sigma70_r4"/>
    <property type="match status" value="1"/>
</dbReference>
<evidence type="ECO:0000259" key="1">
    <source>
        <dbReference type="PROSITE" id="PS00716"/>
    </source>
</evidence>
<dbReference type="eggNOG" id="COG0568">
    <property type="taxonomic scope" value="Bacteria"/>
</dbReference>
<dbReference type="SUPFAM" id="SSF88659">
    <property type="entry name" value="Sigma3 and sigma4 domains of RNA polymerase sigma factors"/>
    <property type="match status" value="1"/>
</dbReference>
<dbReference type="PRINTS" id="PR00046">
    <property type="entry name" value="SIGMA70FCT"/>
</dbReference>
<dbReference type="Proteomes" id="UP000030002">
    <property type="component" value="Unassembled WGS sequence"/>
</dbReference>
<gene>
    <name evidence="2" type="ORF">N802_10205</name>
</gene>
<dbReference type="InterPro" id="IPR007630">
    <property type="entry name" value="RNA_pol_sigma70_r4"/>
</dbReference>
<feature type="domain" description="RNA polymerase sigma-70" evidence="1">
    <location>
        <begin position="214"/>
        <end position="240"/>
    </location>
</feature>
<name>A0A0A0J176_9MICO</name>
<dbReference type="Gene3D" id="1.10.10.10">
    <property type="entry name" value="Winged helix-like DNA-binding domain superfamily/Winged helix DNA-binding domain"/>
    <property type="match status" value="1"/>
</dbReference>
<sequence length="665" mass="72730">MAHEGAYVGEVIAIDPNNDSFGHRYPGLVPVGHWKLDGPELDSMRQTHDAQLEFNWLSRHGAATVADVLALSPAEVGKWRGFGVGKVSRITDLVGRLHREATALLARQLPSPSPDTASSTDSRLMLGAETYELATLVEWARFSSGAATIREALDALAAADLPDDVEVASRSLLDMPLPAADLDPLADLHTWIASLDDREARILERRLIRFEASTLDDVGKEFDVSRERVRQLESKLKDRLELWVGSDDGRSVRWALHLLSRGLGACAPDSEVPLVGDDGGHSEEFGLLLYLAGMDWDRDKRLIHRRGFSWPRPADFPLIEDGPLVDEDALRLDLRSRGVVEHHLPWAVEQLNGLRRLQGTLVLWPSSLVEQAIAVLARVGSPLSDLQIAAKLDREEFNLRGMRDRIFQDPRIIRVTKDDFALASWGLPEYGGIVTSMMARLEEVGPTPIRDLAEYLAERHSIKSGSVTAYSSSPVFVTEDGLLRLRRVDEPFMPRLDPSSVRGLFTLDSGSRIAWHVRVDRDLLRGSGRSCPAEIAVALGVFPGHSVTLSSPVRDISIRWIATTHMGPNIGSLRAHAEAVGARLGDELRLVFDRGTHTLAASRFAGEAANGAAFVGQLLDVPPNEASPTLVADAISSQMDDLEPVLRKRGDAAVADAVASLGMPV</sequence>
<evidence type="ECO:0000313" key="2">
    <source>
        <dbReference type="EMBL" id="KGN29912.1"/>
    </source>
</evidence>
<evidence type="ECO:0000313" key="3">
    <source>
        <dbReference type="Proteomes" id="UP000030002"/>
    </source>
</evidence>
<dbReference type="Pfam" id="PF04545">
    <property type="entry name" value="Sigma70_r4"/>
    <property type="match status" value="1"/>
</dbReference>
<dbReference type="OrthoDB" id="3928741at2"/>
<reference evidence="2 3" key="1">
    <citation type="submission" date="2013-08" db="EMBL/GenBank/DDBJ databases">
        <title>The genome sequence of Knoellia sinensis.</title>
        <authorList>
            <person name="Zhu W."/>
            <person name="Wang G."/>
        </authorList>
    </citation>
    <scope>NUCLEOTIDE SEQUENCE [LARGE SCALE GENOMIC DNA]</scope>
    <source>
        <strain evidence="2 3">KCTC 19936</strain>
    </source>
</reference>
<dbReference type="AlphaFoldDB" id="A0A0A0J176"/>
<accession>A0A0A0J176</accession>
<dbReference type="PROSITE" id="PS00716">
    <property type="entry name" value="SIGMA70_2"/>
    <property type="match status" value="1"/>
</dbReference>
<protein>
    <recommendedName>
        <fullName evidence="1">RNA polymerase sigma-70 domain-containing protein</fullName>
    </recommendedName>
</protein>
<organism evidence="2 3">
    <name type="scientific">Knoellia sinensis KCTC 19936</name>
    <dbReference type="NCBI Taxonomy" id="1385520"/>
    <lineage>
        <taxon>Bacteria</taxon>
        <taxon>Bacillati</taxon>
        <taxon>Actinomycetota</taxon>
        <taxon>Actinomycetes</taxon>
        <taxon>Micrococcales</taxon>
        <taxon>Intrasporangiaceae</taxon>
        <taxon>Knoellia</taxon>
    </lineage>
</organism>